<geneLocation type="plasmid" evidence="1 2">
    <name>unnamed</name>
</geneLocation>
<keyword evidence="2" id="KW-1185">Reference proteome</keyword>
<evidence type="ECO:0000313" key="2">
    <source>
        <dbReference type="Proteomes" id="UP001055420"/>
    </source>
</evidence>
<organism evidence="1 2">
    <name type="scientific">Dyadobacter chenhuakuii</name>
    <dbReference type="NCBI Taxonomy" id="2909339"/>
    <lineage>
        <taxon>Bacteria</taxon>
        <taxon>Pseudomonadati</taxon>
        <taxon>Bacteroidota</taxon>
        <taxon>Cytophagia</taxon>
        <taxon>Cytophagales</taxon>
        <taxon>Spirosomataceae</taxon>
        <taxon>Dyadobacter</taxon>
    </lineage>
</organism>
<dbReference type="EMBL" id="CP099631">
    <property type="protein sequence ID" value="UTM21768.1"/>
    <property type="molecule type" value="Genomic_DNA"/>
</dbReference>
<sequence>MTLDIAIQPGSASEQILRVGSGPNAAELPVKVIKGKADGPVFSIIAGIHGYEYPPIIATQQIENKFVHYSRALSTDNLVCFYRQVCLLNFSSILVYRSPANAKDFANLGH</sequence>
<proteinExistence type="predicted"/>
<keyword evidence="1" id="KW-0614">Plasmid</keyword>
<dbReference type="Proteomes" id="UP001055420">
    <property type="component" value="Plasmid unnamed"/>
</dbReference>
<protein>
    <recommendedName>
        <fullName evidence="3">Succinylglutamate desuccinylase/aspartoacylase family protein</fullName>
    </recommendedName>
</protein>
<gene>
    <name evidence="1" type="ORF">NFI80_25165</name>
</gene>
<dbReference type="SUPFAM" id="SSF53187">
    <property type="entry name" value="Zn-dependent exopeptidases"/>
    <property type="match status" value="1"/>
</dbReference>
<name>A0ABY5E737_9BACT</name>
<accession>A0ABY5E737</accession>
<reference evidence="1" key="1">
    <citation type="submission" date="2022-06" db="EMBL/GenBank/DDBJ databases">
        <title>Novel species in genus Dyadobacter.</title>
        <authorList>
            <person name="Ma C."/>
        </authorList>
    </citation>
    <scope>NUCLEOTIDE SEQUENCE</scope>
    <source>
        <strain evidence="1">CY22</strain>
        <plasmid evidence="1">unnamed</plasmid>
    </source>
</reference>
<evidence type="ECO:0008006" key="3">
    <source>
        <dbReference type="Google" id="ProtNLM"/>
    </source>
</evidence>
<dbReference type="Gene3D" id="3.40.630.10">
    <property type="entry name" value="Zn peptidases"/>
    <property type="match status" value="1"/>
</dbReference>
<evidence type="ECO:0000313" key="1">
    <source>
        <dbReference type="EMBL" id="UTM21768.1"/>
    </source>
</evidence>
<dbReference type="RefSeq" id="WP_254414210.1">
    <property type="nucleotide sequence ID" value="NZ_CP099631.1"/>
</dbReference>